<dbReference type="PROSITE" id="PS50048">
    <property type="entry name" value="ZN2_CY6_FUNGAL_2"/>
    <property type="match status" value="1"/>
</dbReference>
<evidence type="ECO:0000256" key="2">
    <source>
        <dbReference type="SAM" id="MobiDB-lite"/>
    </source>
</evidence>
<dbReference type="SUPFAM" id="SSF57701">
    <property type="entry name" value="Zn2/Cys6 DNA-binding domain"/>
    <property type="match status" value="1"/>
</dbReference>
<dbReference type="SMART" id="SM00066">
    <property type="entry name" value="GAL4"/>
    <property type="match status" value="1"/>
</dbReference>
<evidence type="ECO:0000259" key="3">
    <source>
        <dbReference type="PROSITE" id="PS50048"/>
    </source>
</evidence>
<feature type="compositionally biased region" description="Low complexity" evidence="2">
    <location>
        <begin position="107"/>
        <end position="117"/>
    </location>
</feature>
<feature type="compositionally biased region" description="Low complexity" evidence="2">
    <location>
        <begin position="221"/>
        <end position="230"/>
    </location>
</feature>
<dbReference type="Gene3D" id="4.10.240.10">
    <property type="entry name" value="Zn(2)-C6 fungal-type DNA-binding domain"/>
    <property type="match status" value="1"/>
</dbReference>
<evidence type="ECO:0000313" key="4">
    <source>
        <dbReference type="EMBL" id="GAT45438.1"/>
    </source>
</evidence>
<feature type="compositionally biased region" description="Low complexity" evidence="2">
    <location>
        <begin position="124"/>
        <end position="143"/>
    </location>
</feature>
<dbReference type="InterPro" id="IPR001138">
    <property type="entry name" value="Zn2Cys6_DnaBD"/>
</dbReference>
<feature type="region of interest" description="Disordered" evidence="2">
    <location>
        <begin position="210"/>
        <end position="232"/>
    </location>
</feature>
<accession>A0ABQ0L2Z8</accession>
<feature type="region of interest" description="Disordered" evidence="2">
    <location>
        <begin position="1"/>
        <end position="60"/>
    </location>
</feature>
<dbReference type="InterPro" id="IPR036864">
    <property type="entry name" value="Zn2-C6_fun-type_DNA-bd_sf"/>
</dbReference>
<dbReference type="Proteomes" id="UP000815677">
    <property type="component" value="Unassembled WGS sequence"/>
</dbReference>
<evidence type="ECO:0000313" key="5">
    <source>
        <dbReference type="Proteomes" id="UP000815677"/>
    </source>
</evidence>
<evidence type="ECO:0000256" key="1">
    <source>
        <dbReference type="ARBA" id="ARBA00023242"/>
    </source>
</evidence>
<dbReference type="PANTHER" id="PTHR37534">
    <property type="entry name" value="TRANSCRIPTIONAL ACTIVATOR PROTEIN UGA3"/>
    <property type="match status" value="1"/>
</dbReference>
<feature type="region of interest" description="Disordered" evidence="2">
    <location>
        <begin position="90"/>
        <end position="186"/>
    </location>
</feature>
<dbReference type="PANTHER" id="PTHR37534:SF20">
    <property type="entry name" value="PRO1A C6 ZINK-FINGER PROTEIN"/>
    <property type="match status" value="1"/>
</dbReference>
<protein>
    <recommendedName>
        <fullName evidence="3">Zn(2)-C6 fungal-type domain-containing protein</fullName>
    </recommendedName>
</protein>
<keyword evidence="1" id="KW-0539">Nucleus</keyword>
<proteinExistence type="predicted"/>
<dbReference type="EMBL" id="DF841344">
    <property type="protein sequence ID" value="GAT45438.1"/>
    <property type="molecule type" value="Genomic_DNA"/>
</dbReference>
<keyword evidence="5" id="KW-1185">Reference proteome</keyword>
<feature type="region of interest" description="Disordered" evidence="2">
    <location>
        <begin position="259"/>
        <end position="301"/>
    </location>
</feature>
<gene>
    <name evidence="4" type="ORF">MCHLO_03018</name>
</gene>
<dbReference type="Pfam" id="PF00172">
    <property type="entry name" value="Zn_clus"/>
    <property type="match status" value="1"/>
</dbReference>
<organism evidence="4 5">
    <name type="scientific">Mycena chlorophos</name>
    <name type="common">Agaric fungus</name>
    <name type="synonym">Agaricus chlorophos</name>
    <dbReference type="NCBI Taxonomy" id="658473"/>
    <lineage>
        <taxon>Eukaryota</taxon>
        <taxon>Fungi</taxon>
        <taxon>Dikarya</taxon>
        <taxon>Basidiomycota</taxon>
        <taxon>Agaricomycotina</taxon>
        <taxon>Agaricomycetes</taxon>
        <taxon>Agaricomycetidae</taxon>
        <taxon>Agaricales</taxon>
        <taxon>Marasmiineae</taxon>
        <taxon>Mycenaceae</taxon>
        <taxon>Mycena</taxon>
    </lineage>
</organism>
<dbReference type="CDD" id="cd00067">
    <property type="entry name" value="GAL4"/>
    <property type="match status" value="1"/>
</dbReference>
<sequence length="301" mass="33975">MTDALEYPSNAYMDHHSDYYSSPPLPQSHGHGHHHHSPHSPVAPSPRQETTTRKRPKYTRSKTGCLTCRVKKIKCDEAKPVCMRCAHGQRDCNWPDGAPARKRSVSSKDSPGADSSSNGPSTAPSTASPGISESSSPTSTRGHSPPERSPIELNLPPLLSTRRQESTAYHLPPMHHPSQQIELEPPLQRRDYDRRRYSPPTLIAIPDVQQHHPQHHHPQHYSRQYQEQQQPNHTHYAVRYEPYQSNNHVAIPRAHSSSLRGVGHAHMGGHWSPPPPLMNPSEQYYHPPQRALVDGDHMARY</sequence>
<reference evidence="4" key="1">
    <citation type="submission" date="2014-09" db="EMBL/GenBank/DDBJ databases">
        <title>Genome sequence of the luminous mushroom Mycena chlorophos for searching fungal bioluminescence genes.</title>
        <authorList>
            <person name="Tanaka Y."/>
            <person name="Kasuga D."/>
            <person name="Oba Y."/>
            <person name="Hase S."/>
            <person name="Sato K."/>
            <person name="Oba Y."/>
            <person name="Sakakibara Y."/>
        </authorList>
    </citation>
    <scope>NUCLEOTIDE SEQUENCE</scope>
</reference>
<name>A0ABQ0L2Z8_MYCCL</name>
<feature type="domain" description="Zn(2)-C6 fungal-type" evidence="3">
    <location>
        <begin position="64"/>
        <end position="94"/>
    </location>
</feature>
<dbReference type="PROSITE" id="PS00463">
    <property type="entry name" value="ZN2_CY6_FUNGAL_1"/>
    <property type="match status" value="1"/>
</dbReference>